<dbReference type="EMBL" id="WQKZ01000002">
    <property type="protein sequence ID" value="MVN76934.1"/>
    <property type="molecule type" value="Genomic_DNA"/>
</dbReference>
<dbReference type="PANTHER" id="PTHR46182:SF2">
    <property type="entry name" value="FI19480P1"/>
    <property type="match status" value="1"/>
</dbReference>
<accession>A0A7K1TEV7</accession>
<dbReference type="Pfam" id="PF22352">
    <property type="entry name" value="K319L-like_PKD"/>
    <property type="match status" value="1"/>
</dbReference>
<dbReference type="InterPro" id="IPR002909">
    <property type="entry name" value="IPT_dom"/>
</dbReference>
<comment type="caution">
    <text evidence="2">The sequence shown here is derived from an EMBL/GenBank/DDBJ whole genome shotgun (WGS) entry which is preliminary data.</text>
</comment>
<dbReference type="SUPFAM" id="SSF52266">
    <property type="entry name" value="SGNH hydrolase"/>
    <property type="match status" value="1"/>
</dbReference>
<dbReference type="CDD" id="cd00146">
    <property type="entry name" value="PKD"/>
    <property type="match status" value="1"/>
</dbReference>
<dbReference type="AlphaFoldDB" id="A0A7K1TEV7"/>
<sequence>MATPLTIPTRAASTVDPPADLNAIVAKINEMYPQALDIPTRSIGTGDPAGDVNKIVAWLNAHIATTTPTTPTAPAITAVDPTSALPGATIILTGAGFTGALNVIFAGVAVGSGKFQVLSDTQITVVVPPVSAGSNPVQVVGATATSSARAFVVLAAAANVLPVANAGLDSTIQLPTSQVVLMGSATDSDGTIAAYAWVQATGPNTALLASPNAQNTTASGLIAGIYQFDLTATDNKGGTNTDRVMVTVNAAAGSTFKVLGEGDSIVADDAAGHLGFPNSWLAQSRAQVDNTLYTGWLNFGRGGDAIGDASLDAYMASDAQKAAVRAGFATEAGVVTLLALNAAINDLQNGATAAVAYARYKALVNYYASLGARISGRTLMGSRLPGSSYDHAEFWTRVVAFNNLQRAGFNDGSLLLTTLSDLQTDPNLGGYNAPLNATYFRQDTCIHPTDLGFSIMAAFFVRELPYLRAGIRKVINANGDANTATLEQVNPGNTLLTLDSFDNAALPGWAIVKLTSQGNPTSAGNVQVLAGQLVVSPDSADGWKGGICRTTAENGIGFRYAVQLASPLSNTATGTLMGIQTAAGIDYDRQIRWAVGGGGLYAQYGPNVLQTNLIYDAQAHKYLGIRPYLDAQQVIQVAWEFSADGTTWSQFATRPAAALAVDIDYANLRLVLSAQTYGATSNPGSAYFDNASRMAA</sequence>
<proteinExistence type="predicted"/>
<dbReference type="InterPro" id="IPR014756">
    <property type="entry name" value="Ig_E-set"/>
</dbReference>
<dbReference type="SUPFAM" id="SSF81296">
    <property type="entry name" value="E set domains"/>
    <property type="match status" value="1"/>
</dbReference>
<name>A0A7K1TEV7_9BACT</name>
<evidence type="ECO:0000313" key="3">
    <source>
        <dbReference type="Proteomes" id="UP000441336"/>
    </source>
</evidence>
<dbReference type="SMART" id="SM00089">
    <property type="entry name" value="PKD"/>
    <property type="match status" value="1"/>
</dbReference>
<evidence type="ECO:0000259" key="1">
    <source>
        <dbReference type="SMART" id="SM00089"/>
    </source>
</evidence>
<dbReference type="Gene3D" id="2.60.40.10">
    <property type="entry name" value="Immunoglobulins"/>
    <property type="match status" value="2"/>
</dbReference>
<dbReference type="PANTHER" id="PTHR46182">
    <property type="entry name" value="FI19480P1"/>
    <property type="match status" value="1"/>
</dbReference>
<dbReference type="GO" id="GO:0016020">
    <property type="term" value="C:membrane"/>
    <property type="evidence" value="ECO:0007669"/>
    <property type="project" value="TreeGrafter"/>
</dbReference>
<dbReference type="Proteomes" id="UP000441336">
    <property type="component" value="Unassembled WGS sequence"/>
</dbReference>
<gene>
    <name evidence="2" type="ORF">GO988_11420</name>
</gene>
<dbReference type="Pfam" id="PF01833">
    <property type="entry name" value="TIG"/>
    <property type="match status" value="1"/>
</dbReference>
<dbReference type="InterPro" id="IPR029865">
    <property type="entry name" value="KIAA0319-like"/>
</dbReference>
<dbReference type="SUPFAM" id="SSF49299">
    <property type="entry name" value="PKD domain"/>
    <property type="match status" value="1"/>
</dbReference>
<evidence type="ECO:0000313" key="2">
    <source>
        <dbReference type="EMBL" id="MVN76934.1"/>
    </source>
</evidence>
<keyword evidence="3" id="KW-1185">Reference proteome</keyword>
<dbReference type="RefSeq" id="WP_157565324.1">
    <property type="nucleotide sequence ID" value="NZ_WQKZ01000002.1"/>
</dbReference>
<dbReference type="InterPro" id="IPR013783">
    <property type="entry name" value="Ig-like_fold"/>
</dbReference>
<dbReference type="GO" id="GO:0031410">
    <property type="term" value="C:cytoplasmic vesicle"/>
    <property type="evidence" value="ECO:0007669"/>
    <property type="project" value="TreeGrafter"/>
</dbReference>
<reference evidence="2 3" key="1">
    <citation type="submission" date="2019-12" db="EMBL/GenBank/DDBJ databases">
        <title>Hymenobacter sp. HMF4947 Genome sequencing and assembly.</title>
        <authorList>
            <person name="Kang H."/>
            <person name="Cha I."/>
            <person name="Kim H."/>
            <person name="Joh K."/>
        </authorList>
    </citation>
    <scope>NUCLEOTIDE SEQUENCE [LARGE SCALE GENOMIC DNA]</scope>
    <source>
        <strain evidence="2 3">HMF4947</strain>
    </source>
</reference>
<feature type="domain" description="PKD/Chitinase" evidence="1">
    <location>
        <begin position="163"/>
        <end position="251"/>
    </location>
</feature>
<organism evidence="2 3">
    <name type="scientific">Hymenobacter ginkgonis</name>
    <dbReference type="NCBI Taxonomy" id="2682976"/>
    <lineage>
        <taxon>Bacteria</taxon>
        <taxon>Pseudomonadati</taxon>
        <taxon>Bacteroidota</taxon>
        <taxon>Cytophagia</taxon>
        <taxon>Cytophagales</taxon>
        <taxon>Hymenobacteraceae</taxon>
        <taxon>Hymenobacter</taxon>
    </lineage>
</organism>
<protein>
    <recommendedName>
        <fullName evidence="1">PKD/Chitinase domain-containing protein</fullName>
    </recommendedName>
</protein>
<dbReference type="InterPro" id="IPR035986">
    <property type="entry name" value="PKD_dom_sf"/>
</dbReference>
<dbReference type="InterPro" id="IPR022409">
    <property type="entry name" value="PKD/Chitinase_dom"/>
</dbReference>